<protein>
    <submittedName>
        <fullName evidence="5">Methyl-accepting chemotaxis sensory transducer</fullName>
    </submittedName>
</protein>
<dbReference type="AlphaFoldDB" id="A0A212K0R9"/>
<evidence type="ECO:0000313" key="5">
    <source>
        <dbReference type="EMBL" id="SBW05267.1"/>
    </source>
</evidence>
<dbReference type="InterPro" id="IPR004090">
    <property type="entry name" value="Chemotax_Me-accpt_rcpt"/>
</dbReference>
<reference evidence="5" key="1">
    <citation type="submission" date="2016-04" db="EMBL/GenBank/DDBJ databases">
        <authorList>
            <person name="Evans L.H."/>
            <person name="Alamgir A."/>
            <person name="Owens N."/>
            <person name="Weber N.D."/>
            <person name="Virtaneva K."/>
            <person name="Barbian K."/>
            <person name="Babar A."/>
            <person name="Rosenke K."/>
        </authorList>
    </citation>
    <scope>NUCLEOTIDE SEQUENCE</scope>
    <source>
        <strain evidence="5">86</strain>
    </source>
</reference>
<sequence>MPRRMRLIMSTIQKDVQGFAKSSEAIASQTQLLALNATIEAARAGDAGRGFAVVASEVKTLARQAASNSEDMRTVVLGRIKQGLDISDVLVRDLEGSRNVDMAQTLVQLIVRNLYERTADVRWWATDDAFRRALEAPSPDRIAHAAARLATINRFYSVYLDLVLVDREGRTVATSRAADFPEVSGHDYRDAPWFRQAIATASGDDYVVDDVATDPAHKNRPVALYAAAVRAGGKVDGEAIGALGVFFDWGAQSRTIVRDEPTFTDDEWSRTRVLLLDANQRIIAASDDRDLYRPYAFDTQGRSKGTVVTSDGRVIAFARTIGYEAYDGLGWIGVVEQRRLSDDELRERMNGHPIAADAPRITH</sequence>
<accession>A0A212K0R9</accession>
<keyword evidence="1 3" id="KW-0807">Transducer</keyword>
<gene>
    <name evidence="5" type="ORF">KL86APRO_11960</name>
</gene>
<feature type="domain" description="Methyl-accepting transducer" evidence="4">
    <location>
        <begin position="26"/>
        <end position="76"/>
    </location>
</feature>
<dbReference type="Pfam" id="PF00015">
    <property type="entry name" value="MCPsignal"/>
    <property type="match status" value="1"/>
</dbReference>
<comment type="similarity">
    <text evidence="2">Belongs to the methyl-accepting chemotaxis (MCP) protein family.</text>
</comment>
<dbReference type="PROSITE" id="PS50111">
    <property type="entry name" value="CHEMOTAXIS_TRANSDUC_2"/>
    <property type="match status" value="1"/>
</dbReference>
<evidence type="ECO:0000256" key="2">
    <source>
        <dbReference type="ARBA" id="ARBA00029447"/>
    </source>
</evidence>
<dbReference type="Gene3D" id="3.30.450.20">
    <property type="entry name" value="PAS domain"/>
    <property type="match status" value="1"/>
</dbReference>
<dbReference type="Gene3D" id="1.10.287.950">
    <property type="entry name" value="Methyl-accepting chemotaxis protein"/>
    <property type="match status" value="1"/>
</dbReference>
<organism evidence="5">
    <name type="scientific">uncultured Alphaproteobacteria bacterium</name>
    <dbReference type="NCBI Taxonomy" id="91750"/>
    <lineage>
        <taxon>Bacteria</taxon>
        <taxon>Pseudomonadati</taxon>
        <taxon>Pseudomonadota</taxon>
        <taxon>Alphaproteobacteria</taxon>
        <taxon>environmental samples</taxon>
    </lineage>
</organism>
<dbReference type="GO" id="GO:0004888">
    <property type="term" value="F:transmembrane signaling receptor activity"/>
    <property type="evidence" value="ECO:0007669"/>
    <property type="project" value="InterPro"/>
</dbReference>
<dbReference type="PANTHER" id="PTHR32089">
    <property type="entry name" value="METHYL-ACCEPTING CHEMOTAXIS PROTEIN MCPB"/>
    <property type="match status" value="1"/>
</dbReference>
<proteinExistence type="inferred from homology"/>
<name>A0A212K0R9_9PROT</name>
<dbReference type="PRINTS" id="PR00260">
    <property type="entry name" value="CHEMTRNSDUCR"/>
</dbReference>
<dbReference type="GO" id="GO:0007165">
    <property type="term" value="P:signal transduction"/>
    <property type="evidence" value="ECO:0007669"/>
    <property type="project" value="UniProtKB-KW"/>
</dbReference>
<dbReference type="EMBL" id="FLUO01000001">
    <property type="protein sequence ID" value="SBW05267.1"/>
    <property type="molecule type" value="Genomic_DNA"/>
</dbReference>
<dbReference type="InterPro" id="IPR004089">
    <property type="entry name" value="MCPsignal_dom"/>
</dbReference>
<dbReference type="SUPFAM" id="SSF58104">
    <property type="entry name" value="Methyl-accepting chemotaxis protein (MCP) signaling domain"/>
    <property type="match status" value="1"/>
</dbReference>
<dbReference type="GO" id="GO:0006935">
    <property type="term" value="P:chemotaxis"/>
    <property type="evidence" value="ECO:0007669"/>
    <property type="project" value="InterPro"/>
</dbReference>
<evidence type="ECO:0000259" key="4">
    <source>
        <dbReference type="PROSITE" id="PS50111"/>
    </source>
</evidence>
<dbReference type="PANTHER" id="PTHR32089:SF112">
    <property type="entry name" value="LYSOZYME-LIKE PROTEIN-RELATED"/>
    <property type="match status" value="1"/>
</dbReference>
<dbReference type="GO" id="GO:0016020">
    <property type="term" value="C:membrane"/>
    <property type="evidence" value="ECO:0007669"/>
    <property type="project" value="InterPro"/>
</dbReference>
<evidence type="ECO:0000256" key="3">
    <source>
        <dbReference type="PROSITE-ProRule" id="PRU00284"/>
    </source>
</evidence>
<evidence type="ECO:0000256" key="1">
    <source>
        <dbReference type="ARBA" id="ARBA00023224"/>
    </source>
</evidence>